<dbReference type="Proteomes" id="UP000464178">
    <property type="component" value="Chromosome"/>
</dbReference>
<evidence type="ECO:0000313" key="2">
    <source>
        <dbReference type="Proteomes" id="UP000464178"/>
    </source>
</evidence>
<evidence type="ECO:0000313" key="1">
    <source>
        <dbReference type="EMBL" id="VTR95148.1"/>
    </source>
</evidence>
<reference evidence="1 2" key="1">
    <citation type="submission" date="2019-05" db="EMBL/GenBank/DDBJ databases">
        <authorList>
            <consortium name="Science for Life Laboratories"/>
        </authorList>
    </citation>
    <scope>NUCLEOTIDE SEQUENCE [LARGE SCALE GENOMIC DNA]</scope>
    <source>
        <strain evidence="1">Soil9</strain>
    </source>
</reference>
<sequence>MAGIIGELRVVASALAVLERVTLSATKHEVADQKAAHEAARRDGV</sequence>
<organism evidence="1 2">
    <name type="scientific">Gemmata massiliana</name>
    <dbReference type="NCBI Taxonomy" id="1210884"/>
    <lineage>
        <taxon>Bacteria</taxon>
        <taxon>Pseudomonadati</taxon>
        <taxon>Planctomycetota</taxon>
        <taxon>Planctomycetia</taxon>
        <taxon>Gemmatales</taxon>
        <taxon>Gemmataceae</taxon>
        <taxon>Gemmata</taxon>
    </lineage>
</organism>
<proteinExistence type="predicted"/>
<protein>
    <submittedName>
        <fullName evidence="1">Uncharacterized protein</fullName>
    </submittedName>
</protein>
<gene>
    <name evidence="1" type="ORF">SOIL9_25660</name>
</gene>
<dbReference type="KEGG" id="gms:SOIL9_25660"/>
<accession>A0A6P2D1E0</accession>
<name>A0A6P2D1E0_9BACT</name>
<keyword evidence="2" id="KW-1185">Reference proteome</keyword>
<dbReference type="EMBL" id="LR593886">
    <property type="protein sequence ID" value="VTR95148.1"/>
    <property type="molecule type" value="Genomic_DNA"/>
</dbReference>
<dbReference type="AlphaFoldDB" id="A0A6P2D1E0"/>